<evidence type="ECO:0008006" key="4">
    <source>
        <dbReference type="Google" id="ProtNLM"/>
    </source>
</evidence>
<sequence>MNRMDRLSAFNPTIAFLHTYLRGRIDRVRNDEDMSRGASAVEWVVISAIVVAIVAAVGFIIKNALNDKATKVGNCIGSTDGSNSNC</sequence>
<proteinExistence type="predicted"/>
<accession>A0A1H5ZA64</accession>
<dbReference type="EMBL" id="FNVU01000004">
    <property type="protein sequence ID" value="SEG32625.1"/>
    <property type="molecule type" value="Genomic_DNA"/>
</dbReference>
<evidence type="ECO:0000313" key="3">
    <source>
        <dbReference type="Proteomes" id="UP000236754"/>
    </source>
</evidence>
<organism evidence="2 3">
    <name type="scientific">Actinacidiphila yanglinensis</name>
    <dbReference type="NCBI Taxonomy" id="310779"/>
    <lineage>
        <taxon>Bacteria</taxon>
        <taxon>Bacillati</taxon>
        <taxon>Actinomycetota</taxon>
        <taxon>Actinomycetes</taxon>
        <taxon>Kitasatosporales</taxon>
        <taxon>Streptomycetaceae</taxon>
        <taxon>Actinacidiphila</taxon>
    </lineage>
</organism>
<keyword evidence="3" id="KW-1185">Reference proteome</keyword>
<dbReference type="AlphaFoldDB" id="A0A1H5ZA64"/>
<gene>
    <name evidence="2" type="ORF">SAMN05216223_104369</name>
</gene>
<keyword evidence="1" id="KW-0812">Transmembrane</keyword>
<dbReference type="Proteomes" id="UP000236754">
    <property type="component" value="Unassembled WGS sequence"/>
</dbReference>
<evidence type="ECO:0000313" key="2">
    <source>
        <dbReference type="EMBL" id="SEG32625.1"/>
    </source>
</evidence>
<dbReference type="RefSeq" id="WP_235031990.1">
    <property type="nucleotide sequence ID" value="NZ_FNVU01000004.1"/>
</dbReference>
<keyword evidence="1" id="KW-0472">Membrane</keyword>
<evidence type="ECO:0000256" key="1">
    <source>
        <dbReference type="SAM" id="Phobius"/>
    </source>
</evidence>
<name>A0A1H5ZA64_9ACTN</name>
<keyword evidence="1" id="KW-1133">Transmembrane helix</keyword>
<feature type="transmembrane region" description="Helical" evidence="1">
    <location>
        <begin position="40"/>
        <end position="61"/>
    </location>
</feature>
<protein>
    <recommendedName>
        <fullName evidence="4">Integral membrane protein</fullName>
    </recommendedName>
</protein>
<reference evidence="2 3" key="1">
    <citation type="submission" date="2016-10" db="EMBL/GenBank/DDBJ databases">
        <authorList>
            <person name="de Groot N.N."/>
        </authorList>
    </citation>
    <scope>NUCLEOTIDE SEQUENCE [LARGE SCALE GENOMIC DNA]</scope>
    <source>
        <strain evidence="2 3">CGMCC 4.2023</strain>
    </source>
</reference>